<reference evidence="1" key="1">
    <citation type="submission" date="2020-05" db="EMBL/GenBank/DDBJ databases">
        <authorList>
            <person name="Chiriac C."/>
            <person name="Salcher M."/>
            <person name="Ghai R."/>
            <person name="Kavagutti S V."/>
        </authorList>
    </citation>
    <scope>NUCLEOTIDE SEQUENCE</scope>
</reference>
<dbReference type="EMBL" id="LR797253">
    <property type="protein sequence ID" value="CAB4197187.1"/>
    <property type="molecule type" value="Genomic_DNA"/>
</dbReference>
<accession>A0A6J5RSC6</accession>
<gene>
    <name evidence="1" type="ORF">UFOVP1304_61</name>
</gene>
<protein>
    <submittedName>
        <fullName evidence="1">Uncharacterized protein</fullName>
    </submittedName>
</protein>
<organism evidence="1">
    <name type="scientific">uncultured Caudovirales phage</name>
    <dbReference type="NCBI Taxonomy" id="2100421"/>
    <lineage>
        <taxon>Viruses</taxon>
        <taxon>Duplodnaviria</taxon>
        <taxon>Heunggongvirae</taxon>
        <taxon>Uroviricota</taxon>
        <taxon>Caudoviricetes</taxon>
        <taxon>Peduoviridae</taxon>
        <taxon>Maltschvirus</taxon>
        <taxon>Maltschvirus maltsch</taxon>
    </lineage>
</organism>
<name>A0A6J5RSC6_9CAUD</name>
<evidence type="ECO:0000313" key="1">
    <source>
        <dbReference type="EMBL" id="CAB4197187.1"/>
    </source>
</evidence>
<sequence>MSAFDKALLPLIWRTIDILNQQGSPQIRAIVREITDLLKKREADHVQ</sequence>
<proteinExistence type="predicted"/>